<dbReference type="RefSeq" id="WP_093231028.1">
    <property type="nucleotide sequence ID" value="NZ_FORR01000016.1"/>
</dbReference>
<protein>
    <submittedName>
        <fullName evidence="1">Uncharacterized protein</fullName>
    </submittedName>
</protein>
<organism evidence="1 2">
    <name type="scientific">Thermoflavimicrobium dichotomicum</name>
    <dbReference type="NCBI Taxonomy" id="46223"/>
    <lineage>
        <taxon>Bacteria</taxon>
        <taxon>Bacillati</taxon>
        <taxon>Bacillota</taxon>
        <taxon>Bacilli</taxon>
        <taxon>Bacillales</taxon>
        <taxon>Thermoactinomycetaceae</taxon>
        <taxon>Thermoflavimicrobium</taxon>
    </lineage>
</organism>
<dbReference type="EMBL" id="FORR01000016">
    <property type="protein sequence ID" value="SFJ66087.1"/>
    <property type="molecule type" value="Genomic_DNA"/>
</dbReference>
<evidence type="ECO:0000313" key="2">
    <source>
        <dbReference type="Proteomes" id="UP000199545"/>
    </source>
</evidence>
<proteinExistence type="predicted"/>
<sequence length="101" mass="11919">MKEEARKQLETFLRRVEEGKNQSQGYIARNWSLILCTWGKDWTSDTTNLIVSSLYHIVSQAIDLMEQESVPIAERKKFLNQIRQLADDMEELVDDWEEELS</sequence>
<keyword evidence="2" id="KW-1185">Reference proteome</keyword>
<gene>
    <name evidence="1" type="ORF">SAMN05421852_1169</name>
</gene>
<accession>A0A1I3T9C0</accession>
<evidence type="ECO:0000313" key="1">
    <source>
        <dbReference type="EMBL" id="SFJ66087.1"/>
    </source>
</evidence>
<reference evidence="1 2" key="1">
    <citation type="submission" date="2016-10" db="EMBL/GenBank/DDBJ databases">
        <authorList>
            <person name="de Groot N.N."/>
        </authorList>
    </citation>
    <scope>NUCLEOTIDE SEQUENCE [LARGE SCALE GENOMIC DNA]</scope>
    <source>
        <strain evidence="1 2">DSM 44778</strain>
    </source>
</reference>
<dbReference type="AlphaFoldDB" id="A0A1I3T9C0"/>
<name>A0A1I3T9C0_9BACL</name>
<dbReference type="Proteomes" id="UP000199545">
    <property type="component" value="Unassembled WGS sequence"/>
</dbReference>